<dbReference type="HOGENOM" id="CLU_060703_1_0_7"/>
<evidence type="ECO:0000256" key="8">
    <source>
        <dbReference type="ARBA" id="ARBA00023136"/>
    </source>
</evidence>
<dbReference type="InterPro" id="IPR013525">
    <property type="entry name" value="ABC2_TM"/>
</dbReference>
<protein>
    <recommendedName>
        <fullName evidence="9">Transport permease protein</fullName>
    </recommendedName>
</protein>
<evidence type="ECO:0000256" key="9">
    <source>
        <dbReference type="RuleBase" id="RU361157"/>
    </source>
</evidence>
<dbReference type="Proteomes" id="UP000007803">
    <property type="component" value="Chromosome"/>
</dbReference>
<dbReference type="InterPro" id="IPR047817">
    <property type="entry name" value="ABC2_TM_bact-type"/>
</dbReference>
<dbReference type="KEGG" id="sua:Saut_0279"/>
<dbReference type="GO" id="GO:0015920">
    <property type="term" value="P:lipopolysaccharide transport"/>
    <property type="evidence" value="ECO:0007669"/>
    <property type="project" value="TreeGrafter"/>
</dbReference>
<keyword evidence="7" id="KW-0625">Polysaccharide transport</keyword>
<accession>E0UU19</accession>
<dbReference type="RefSeq" id="WP_013326084.1">
    <property type="nucleotide sequence ID" value="NC_014506.1"/>
</dbReference>
<dbReference type="GO" id="GO:0140359">
    <property type="term" value="F:ABC-type transporter activity"/>
    <property type="evidence" value="ECO:0007669"/>
    <property type="project" value="InterPro"/>
</dbReference>
<feature type="transmembrane region" description="Helical" evidence="9">
    <location>
        <begin position="77"/>
        <end position="97"/>
    </location>
</feature>
<dbReference type="Pfam" id="PF01061">
    <property type="entry name" value="ABC2_membrane"/>
    <property type="match status" value="1"/>
</dbReference>
<dbReference type="OrthoDB" id="9786910at2"/>
<evidence type="ECO:0000256" key="4">
    <source>
        <dbReference type="ARBA" id="ARBA00022475"/>
    </source>
</evidence>
<evidence type="ECO:0000256" key="3">
    <source>
        <dbReference type="ARBA" id="ARBA00022448"/>
    </source>
</evidence>
<gene>
    <name evidence="11" type="ordered locus">Saut_0279</name>
</gene>
<sequence length="274" mass="31872">MLKLKENFFKEFYRFLKHILANRGLLRALIINDFKKNYLGTYLGLVWAFIQPLTFMLVIWFVFTYGFRTASHGDTPYFLWLASGMIPWFFISNALTAGTSAITNNSFLVKKVAFRVSILPLIQIGSALIIHIGLVLFLIMMFLLYGFSPSVYWVQLPYFILCTVLLLLGISWMTSAIRVFVKDIGNIIGVLLQIGFWATPIFWNISMISPNHQWILKLNPAYYIVQGYRDTFINHVWFWEMPKVTLYYLGITTVFFILGAIVFKRLRPHFGDVL</sequence>
<keyword evidence="3 9" id="KW-0813">Transport</keyword>
<evidence type="ECO:0000259" key="10">
    <source>
        <dbReference type="PROSITE" id="PS51012"/>
    </source>
</evidence>
<name>E0UU19_SULAO</name>
<comment type="similarity">
    <text evidence="2 9">Belongs to the ABC-2 integral membrane protein family.</text>
</comment>
<feature type="transmembrane region" description="Helical" evidence="9">
    <location>
        <begin position="42"/>
        <end position="65"/>
    </location>
</feature>
<feature type="transmembrane region" description="Helical" evidence="9">
    <location>
        <begin position="118"/>
        <end position="145"/>
    </location>
</feature>
<keyword evidence="6 9" id="KW-1133">Transmembrane helix</keyword>
<keyword evidence="12" id="KW-1185">Reference proteome</keyword>
<dbReference type="GO" id="GO:0015774">
    <property type="term" value="P:polysaccharide transport"/>
    <property type="evidence" value="ECO:0007669"/>
    <property type="project" value="UniProtKB-KW"/>
</dbReference>
<evidence type="ECO:0000313" key="12">
    <source>
        <dbReference type="Proteomes" id="UP000007803"/>
    </source>
</evidence>
<comment type="subcellular location">
    <subcellularLocation>
        <location evidence="1 9">Cell membrane</location>
        <topology evidence="1 9">Multi-pass membrane protein</topology>
    </subcellularLocation>
</comment>
<keyword evidence="4 9" id="KW-1003">Cell membrane</keyword>
<proteinExistence type="inferred from homology"/>
<dbReference type="GO" id="GO:0005886">
    <property type="term" value="C:plasma membrane"/>
    <property type="evidence" value="ECO:0007669"/>
    <property type="project" value="UniProtKB-SubCell"/>
</dbReference>
<dbReference type="EMBL" id="CP002205">
    <property type="protein sequence ID" value="ADN08328.1"/>
    <property type="molecule type" value="Genomic_DNA"/>
</dbReference>
<keyword evidence="8 9" id="KW-0472">Membrane</keyword>
<keyword evidence="7" id="KW-0762">Sugar transport</keyword>
<dbReference type="eggNOG" id="COG1682">
    <property type="taxonomic scope" value="Bacteria"/>
</dbReference>
<evidence type="ECO:0000256" key="2">
    <source>
        <dbReference type="ARBA" id="ARBA00007783"/>
    </source>
</evidence>
<dbReference type="STRING" id="563040.Saut_0279"/>
<keyword evidence="5 9" id="KW-0812">Transmembrane</keyword>
<feature type="transmembrane region" description="Helical" evidence="9">
    <location>
        <begin position="151"/>
        <end position="172"/>
    </location>
</feature>
<reference evidence="12" key="1">
    <citation type="journal article" date="2010" name="Stand. Genomic Sci.">
        <title>Complete genome sequence of Sulfurimonas autotrophica type strain (OK10).</title>
        <authorList>
            <person name="Sikorski J."/>
            <person name="Munk C."/>
            <person name="Lapidus A."/>
            <person name="Djao O."/>
            <person name="Lucas S."/>
            <person name="Glavina Del Rio T."/>
            <person name="Nolan M."/>
            <person name="Tice H."/>
            <person name="Han C."/>
            <person name="Cheng J."/>
            <person name="Tapia R."/>
            <person name="Goodwin L."/>
            <person name="Pitluck S."/>
            <person name="Liolios K."/>
            <person name="Ivanova N."/>
            <person name="Mavromatis K."/>
            <person name="Mikhailova N."/>
            <person name="Pati A."/>
            <person name="Sims D."/>
            <person name="Meincke L."/>
            <person name="Brettin T."/>
            <person name="Detter J."/>
            <person name="Chen A."/>
            <person name="Palaniappan K."/>
            <person name="Land M."/>
            <person name="Hauser L."/>
            <person name="Chang Y."/>
            <person name="Jeffries C."/>
            <person name="Rohde M."/>
            <person name="Lang E."/>
            <person name="Spring S."/>
            <person name="Goker M."/>
            <person name="Woyke T."/>
            <person name="Bristow J."/>
            <person name="Eisen J."/>
            <person name="Markowitz V."/>
            <person name="Hugenholtz P."/>
            <person name="Kyrpides N."/>
            <person name="Klenk H."/>
        </authorList>
    </citation>
    <scope>NUCLEOTIDE SEQUENCE [LARGE SCALE GENOMIC DNA]</scope>
    <source>
        <strain evidence="12">ATCC BAA-671 / DSM 16294 / JCM 11897 / OK10</strain>
    </source>
</reference>
<feature type="domain" description="ABC transmembrane type-2" evidence="10">
    <location>
        <begin position="43"/>
        <end position="266"/>
    </location>
</feature>
<dbReference type="PROSITE" id="PS51012">
    <property type="entry name" value="ABC_TM2"/>
    <property type="match status" value="1"/>
</dbReference>
<evidence type="ECO:0000256" key="6">
    <source>
        <dbReference type="ARBA" id="ARBA00022989"/>
    </source>
</evidence>
<dbReference type="PANTHER" id="PTHR30413:SF10">
    <property type="entry name" value="CAPSULE POLYSACCHARIDE EXPORT INNER-MEMBRANE PROTEIN CTRC"/>
    <property type="match status" value="1"/>
</dbReference>
<evidence type="ECO:0000313" key="11">
    <source>
        <dbReference type="EMBL" id="ADN08328.1"/>
    </source>
</evidence>
<evidence type="ECO:0000256" key="5">
    <source>
        <dbReference type="ARBA" id="ARBA00022692"/>
    </source>
</evidence>
<evidence type="ECO:0000256" key="1">
    <source>
        <dbReference type="ARBA" id="ARBA00004651"/>
    </source>
</evidence>
<feature type="transmembrane region" description="Helical" evidence="9">
    <location>
        <begin position="184"/>
        <end position="203"/>
    </location>
</feature>
<feature type="transmembrane region" description="Helical" evidence="9">
    <location>
        <begin position="245"/>
        <end position="263"/>
    </location>
</feature>
<organism evidence="11 12">
    <name type="scientific">Sulfurimonas autotrophica (strain ATCC BAA-671 / DSM 16294 / JCM 11897 / OK10)</name>
    <dbReference type="NCBI Taxonomy" id="563040"/>
    <lineage>
        <taxon>Bacteria</taxon>
        <taxon>Pseudomonadati</taxon>
        <taxon>Campylobacterota</taxon>
        <taxon>Epsilonproteobacteria</taxon>
        <taxon>Campylobacterales</taxon>
        <taxon>Sulfurimonadaceae</taxon>
        <taxon>Sulfurimonas</taxon>
    </lineage>
</organism>
<evidence type="ECO:0000256" key="7">
    <source>
        <dbReference type="ARBA" id="ARBA00023047"/>
    </source>
</evidence>
<dbReference type="AlphaFoldDB" id="E0UU19"/>
<dbReference type="PANTHER" id="PTHR30413">
    <property type="entry name" value="INNER MEMBRANE TRANSPORT PERMEASE"/>
    <property type="match status" value="1"/>
</dbReference>